<organism evidence="2 3">
    <name type="scientific">Klenkia marina</name>
    <dbReference type="NCBI Taxonomy" id="1960309"/>
    <lineage>
        <taxon>Bacteria</taxon>
        <taxon>Bacillati</taxon>
        <taxon>Actinomycetota</taxon>
        <taxon>Actinomycetes</taxon>
        <taxon>Geodermatophilales</taxon>
        <taxon>Geodermatophilaceae</taxon>
        <taxon>Klenkia</taxon>
    </lineage>
</organism>
<accession>A0A1G4XFD0</accession>
<feature type="region of interest" description="Disordered" evidence="1">
    <location>
        <begin position="73"/>
        <end position="141"/>
    </location>
</feature>
<protein>
    <submittedName>
        <fullName evidence="2">Uncharacterized protein</fullName>
    </submittedName>
</protein>
<dbReference type="OrthoDB" id="5195772at2"/>
<proteinExistence type="predicted"/>
<evidence type="ECO:0000313" key="2">
    <source>
        <dbReference type="EMBL" id="SCX39744.1"/>
    </source>
</evidence>
<dbReference type="STRING" id="1960309.SAMN03159343_0768"/>
<dbReference type="Proteomes" id="UP000198981">
    <property type="component" value="Unassembled WGS sequence"/>
</dbReference>
<reference evidence="3" key="1">
    <citation type="submission" date="2016-10" db="EMBL/GenBank/DDBJ databases">
        <authorList>
            <person name="Varghese N."/>
            <person name="Submissions S."/>
        </authorList>
    </citation>
    <scope>NUCLEOTIDE SEQUENCE [LARGE SCALE GENOMIC DNA]</scope>
    <source>
        <strain evidence="3">DSM 45722</strain>
    </source>
</reference>
<sequence>MIPAVNLGTGLRRVPALSLAMVVAFTASGCSSDDDEVAYCVDQSNQVVDDDYCDSGYNGGGGYFIWLGSPGRSLSRGSTVPSGGQTINPSDSSARTGAGLPGSGSYTSGSGGSRSGGFGTSIDGGGSSGGSSHGGFGSSGS</sequence>
<dbReference type="EMBL" id="FMUH01000001">
    <property type="protein sequence ID" value="SCX39744.1"/>
    <property type="molecule type" value="Genomic_DNA"/>
</dbReference>
<gene>
    <name evidence="2" type="ORF">SAMN03159343_0768</name>
</gene>
<name>A0A1G4XFD0_9ACTN</name>
<feature type="compositionally biased region" description="Polar residues" evidence="1">
    <location>
        <begin position="79"/>
        <end position="95"/>
    </location>
</feature>
<feature type="compositionally biased region" description="Gly residues" evidence="1">
    <location>
        <begin position="109"/>
        <end position="141"/>
    </location>
</feature>
<evidence type="ECO:0000256" key="1">
    <source>
        <dbReference type="SAM" id="MobiDB-lite"/>
    </source>
</evidence>
<evidence type="ECO:0000313" key="3">
    <source>
        <dbReference type="Proteomes" id="UP000198981"/>
    </source>
</evidence>
<dbReference type="AlphaFoldDB" id="A0A1G4XFD0"/>
<keyword evidence="3" id="KW-1185">Reference proteome</keyword>
<dbReference type="RefSeq" id="WP_133378987.1">
    <property type="nucleotide sequence ID" value="NZ_FMUH01000001.1"/>
</dbReference>